<evidence type="ECO:0000313" key="3">
    <source>
        <dbReference type="Proteomes" id="UP000004754"/>
    </source>
</evidence>
<dbReference type="Proteomes" id="UP000004754">
    <property type="component" value="Unassembled WGS sequence"/>
</dbReference>
<keyword evidence="3" id="KW-1185">Reference proteome</keyword>
<reference evidence="2 3" key="1">
    <citation type="submission" date="2010-12" db="EMBL/GenBank/DDBJ databases">
        <authorList>
            <person name="Muzny D."/>
            <person name="Qin X."/>
            <person name="Deng J."/>
            <person name="Jiang H."/>
            <person name="Liu Y."/>
            <person name="Qu J."/>
            <person name="Song X.-Z."/>
            <person name="Zhang L."/>
            <person name="Thornton R."/>
            <person name="Coyle M."/>
            <person name="Francisco L."/>
            <person name="Jackson L."/>
            <person name="Javaid M."/>
            <person name="Korchina V."/>
            <person name="Kovar C."/>
            <person name="Mata R."/>
            <person name="Mathew T."/>
            <person name="Ngo R."/>
            <person name="Nguyen L."/>
            <person name="Nguyen N."/>
            <person name="Okwuonu G."/>
            <person name="Ongeri F."/>
            <person name="Pham C."/>
            <person name="Simmons D."/>
            <person name="Wilczek-Boney K."/>
            <person name="Hale W."/>
            <person name="Jakkamsetti A."/>
            <person name="Pham P."/>
            <person name="Ruth R."/>
            <person name="San Lucas F."/>
            <person name="Warren J."/>
            <person name="Zhang J."/>
            <person name="Zhao Z."/>
            <person name="Zhou C."/>
            <person name="Zhu D."/>
            <person name="Lee S."/>
            <person name="Bess C."/>
            <person name="Blankenburg K."/>
            <person name="Forbes L."/>
            <person name="Fu Q."/>
            <person name="Gubbala S."/>
            <person name="Hirani K."/>
            <person name="Jayaseelan J.C."/>
            <person name="Lara F."/>
            <person name="Munidasa M."/>
            <person name="Palculict T."/>
            <person name="Patil S."/>
            <person name="Pu L.-L."/>
            <person name="Saada N."/>
            <person name="Tang L."/>
            <person name="Weissenberger G."/>
            <person name="Zhu Y."/>
            <person name="Hemphill L."/>
            <person name="Shang Y."/>
            <person name="Youmans B."/>
            <person name="Ayvaz T."/>
            <person name="Ross M."/>
            <person name="Santibanez J."/>
            <person name="Aqrawi P."/>
            <person name="Gross S."/>
            <person name="Joshi V."/>
            <person name="Fowler G."/>
            <person name="Nazareth L."/>
            <person name="Reid J."/>
            <person name="Worley K."/>
            <person name="Petrosino J."/>
            <person name="Highlander S."/>
            <person name="Gibbs R."/>
        </authorList>
    </citation>
    <scope>NUCLEOTIDE SEQUENCE [LARGE SCALE GENOMIC DNA]</scope>
    <source>
        <strain evidence="2 3">ATCC 23263</strain>
    </source>
</reference>
<evidence type="ECO:0000256" key="1">
    <source>
        <dbReference type="SAM" id="Phobius"/>
    </source>
</evidence>
<dbReference type="AlphaFoldDB" id="E6MFR0"/>
<dbReference type="OrthoDB" id="1768572at2"/>
<dbReference type="eggNOG" id="ENOG502ZTGW">
    <property type="taxonomic scope" value="Bacteria"/>
</dbReference>
<organism evidence="2 3">
    <name type="scientific">Pseudoramibacter alactolyticus ATCC 23263</name>
    <dbReference type="NCBI Taxonomy" id="887929"/>
    <lineage>
        <taxon>Bacteria</taxon>
        <taxon>Bacillati</taxon>
        <taxon>Bacillota</taxon>
        <taxon>Clostridia</taxon>
        <taxon>Eubacteriales</taxon>
        <taxon>Eubacteriaceae</taxon>
        <taxon>Pseudoramibacter</taxon>
    </lineage>
</organism>
<name>E6MFR0_9FIRM</name>
<protein>
    <recommendedName>
        <fullName evidence="4">Stress-responsive transcriptional regulator PspC</fullName>
    </recommendedName>
</protein>
<keyword evidence="1" id="KW-0812">Transmembrane</keyword>
<dbReference type="HOGENOM" id="CLU_3098916_0_0_9"/>
<feature type="transmembrane region" description="Helical" evidence="1">
    <location>
        <begin position="6"/>
        <end position="26"/>
    </location>
</feature>
<sequence>MFKKVMTAIGAVCVGLSAVFGVFYWLEKKSEKKVGGKLMRVNYRFTKEFDD</sequence>
<proteinExistence type="predicted"/>
<dbReference type="RefSeq" id="WP_006598245.1">
    <property type="nucleotide sequence ID" value="NZ_GL622359.1"/>
</dbReference>
<dbReference type="STRING" id="887929.HMP0721_0821"/>
<accession>E6MFR0</accession>
<gene>
    <name evidence="2" type="ORF">HMP0721_0821</name>
</gene>
<evidence type="ECO:0008006" key="4">
    <source>
        <dbReference type="Google" id="ProtNLM"/>
    </source>
</evidence>
<comment type="caution">
    <text evidence="2">The sequence shown here is derived from an EMBL/GenBank/DDBJ whole genome shotgun (WGS) entry which is preliminary data.</text>
</comment>
<keyword evidence="1" id="KW-0472">Membrane</keyword>
<dbReference type="EMBL" id="AEQN01000014">
    <property type="protein sequence ID" value="EFV02055.1"/>
    <property type="molecule type" value="Genomic_DNA"/>
</dbReference>
<evidence type="ECO:0000313" key="2">
    <source>
        <dbReference type="EMBL" id="EFV02055.1"/>
    </source>
</evidence>
<keyword evidence="1" id="KW-1133">Transmembrane helix</keyword>